<feature type="transmembrane region" description="Helical" evidence="1">
    <location>
        <begin position="41"/>
        <end position="63"/>
    </location>
</feature>
<keyword evidence="1" id="KW-1133">Transmembrane helix</keyword>
<feature type="transmembrane region" description="Helical" evidence="1">
    <location>
        <begin position="94"/>
        <end position="114"/>
    </location>
</feature>
<keyword evidence="1" id="KW-0812">Transmembrane</keyword>
<evidence type="ECO:0000256" key="1">
    <source>
        <dbReference type="SAM" id="Phobius"/>
    </source>
</evidence>
<feature type="transmembrane region" description="Helical" evidence="1">
    <location>
        <begin position="271"/>
        <end position="294"/>
    </location>
</feature>
<feature type="transmembrane region" description="Helical" evidence="1">
    <location>
        <begin position="15"/>
        <end position="34"/>
    </location>
</feature>
<comment type="caution">
    <text evidence="2">The sequence shown here is derived from an EMBL/GenBank/DDBJ whole genome shotgun (WGS) entry which is preliminary data.</text>
</comment>
<accession>A0AAD4MWF7</accession>
<dbReference type="Proteomes" id="UP001201812">
    <property type="component" value="Unassembled WGS sequence"/>
</dbReference>
<dbReference type="SUPFAM" id="SSF81321">
    <property type="entry name" value="Family A G protein-coupled receptor-like"/>
    <property type="match status" value="1"/>
</dbReference>
<keyword evidence="1" id="KW-0472">Membrane</keyword>
<sequence length="336" mass="37977">MAAEITDVHHVMETIMNSLSILFNCYLLYLIKYYSTFGVKLYQYLLTIDAILDLCLGVGALLAQPVGLTGNGYTVMISNGFFTGHSTFLESLTATFYLVILHTNIIWIPVQFVYRYRLLCKKSGKSIHIDILIISVTITYSIIALKVLASFSEVRDEYQSIGQHVLGLNNWPSYKYGFIMGGHIKEWRMIAYVLLWTTTSATSIFIVIWCEKMIAKNFNQLCDMSHASTRRMHKEFQRALLAMAICPLFTTSMPVFYFMTTIAFQLCPGRVSAIMTICLSSISLFNPLTTIICFRCYRRAAARLLTCGRYNKDSVNSLTNVNAATSTNKSNVKVIA</sequence>
<dbReference type="PANTHER" id="PTHR22943">
    <property type="entry name" value="7-TRANSMEMBRANE DOMAIN RECEPTOR C.ELEGANS"/>
    <property type="match status" value="1"/>
</dbReference>
<feature type="transmembrane region" description="Helical" evidence="1">
    <location>
        <begin position="126"/>
        <end position="149"/>
    </location>
</feature>
<protein>
    <submittedName>
        <fullName evidence="2">Serpentine type 7TM GPCR chemoreceptor str domain-containing protein</fullName>
    </submittedName>
</protein>
<dbReference type="AlphaFoldDB" id="A0AAD4MWF7"/>
<organism evidence="2 3">
    <name type="scientific">Ditylenchus destructor</name>
    <dbReference type="NCBI Taxonomy" id="166010"/>
    <lineage>
        <taxon>Eukaryota</taxon>
        <taxon>Metazoa</taxon>
        <taxon>Ecdysozoa</taxon>
        <taxon>Nematoda</taxon>
        <taxon>Chromadorea</taxon>
        <taxon>Rhabditida</taxon>
        <taxon>Tylenchina</taxon>
        <taxon>Tylenchomorpha</taxon>
        <taxon>Sphaerularioidea</taxon>
        <taxon>Anguinidae</taxon>
        <taxon>Anguininae</taxon>
        <taxon>Ditylenchus</taxon>
    </lineage>
</organism>
<evidence type="ECO:0000313" key="3">
    <source>
        <dbReference type="Proteomes" id="UP001201812"/>
    </source>
</evidence>
<gene>
    <name evidence="2" type="ORF">DdX_13291</name>
</gene>
<evidence type="ECO:0000313" key="2">
    <source>
        <dbReference type="EMBL" id="KAI1706060.1"/>
    </source>
</evidence>
<feature type="transmembrane region" description="Helical" evidence="1">
    <location>
        <begin position="239"/>
        <end position="259"/>
    </location>
</feature>
<dbReference type="InterPro" id="IPR019428">
    <property type="entry name" value="7TM_GPCR_serpentine_rcpt_Str"/>
</dbReference>
<dbReference type="PANTHER" id="PTHR22943:SF248">
    <property type="entry name" value="SEVEN TM RECEPTOR"/>
    <property type="match status" value="1"/>
</dbReference>
<name>A0AAD4MWF7_9BILA</name>
<dbReference type="Pfam" id="PF10326">
    <property type="entry name" value="7TM_GPCR_Str"/>
    <property type="match status" value="1"/>
</dbReference>
<dbReference type="EMBL" id="JAKKPZ010000051">
    <property type="protein sequence ID" value="KAI1706060.1"/>
    <property type="molecule type" value="Genomic_DNA"/>
</dbReference>
<proteinExistence type="predicted"/>
<feature type="transmembrane region" description="Helical" evidence="1">
    <location>
        <begin position="189"/>
        <end position="210"/>
    </location>
</feature>
<keyword evidence="3" id="KW-1185">Reference proteome</keyword>
<reference evidence="2" key="1">
    <citation type="submission" date="2022-01" db="EMBL/GenBank/DDBJ databases">
        <title>Genome Sequence Resource for Two Populations of Ditylenchus destructor, the Migratory Endoparasitic Phytonematode.</title>
        <authorList>
            <person name="Zhang H."/>
            <person name="Lin R."/>
            <person name="Xie B."/>
        </authorList>
    </citation>
    <scope>NUCLEOTIDE SEQUENCE</scope>
    <source>
        <strain evidence="2">BazhouSP</strain>
    </source>
</reference>